<dbReference type="InterPro" id="IPR016186">
    <property type="entry name" value="C-type_lectin-like/link_sf"/>
</dbReference>
<dbReference type="PANTHER" id="PTHR22803">
    <property type="entry name" value="MANNOSE, PHOSPHOLIPASE, LECTIN RECEPTOR RELATED"/>
    <property type="match status" value="1"/>
</dbReference>
<dbReference type="InterPro" id="IPR001304">
    <property type="entry name" value="C-type_lectin-like"/>
</dbReference>
<evidence type="ECO:0000313" key="3">
    <source>
        <dbReference type="EMBL" id="AFV94410.1"/>
    </source>
</evidence>
<dbReference type="Pfam" id="PF00059">
    <property type="entry name" value="Lectin_C"/>
    <property type="match status" value="1"/>
</dbReference>
<reference evidence="3" key="1">
    <citation type="submission" date="2012-01" db="EMBL/GenBank/DDBJ databases">
        <authorList>
            <person name="Salazar K.A."/>
            <person name="Castillo M.G."/>
        </authorList>
    </citation>
    <scope>NUCLEOTIDE SEQUENCE</scope>
</reference>
<dbReference type="InterPro" id="IPR036383">
    <property type="entry name" value="TSP1_rpt_sf"/>
</dbReference>
<name>M4I0H4_EUPSC</name>
<proteinExistence type="evidence at transcript level"/>
<keyword evidence="1" id="KW-0732">Signal</keyword>
<dbReference type="AlphaFoldDB" id="M4I0H4"/>
<feature type="domain" description="C-type lectin" evidence="2">
    <location>
        <begin position="30"/>
        <end position="148"/>
    </location>
</feature>
<accession>M4I0H4</accession>
<dbReference type="InterPro" id="IPR016187">
    <property type="entry name" value="CTDL_fold"/>
</dbReference>
<sequence>MATFASKLYHFAQILCVLAPSRSQSTQDPRRHSCYYFNNATYLLSDKNLDWKETSKYCRRFHGHLPTPRNKVQVEFLSSNINWSNFNGQRYWIGLVGPSWTWSDGSPLTFANWGHKQPSPKIPGVDTCAYVNVAQQHKWEDMTCTEKKNTGAVCHLEGHAWSPWSEWNDCNCNTYIQQRTRICGTFGEVRHICPCPGPNIEMKICSCLSRWKEFRKDNSASTSYVLIKRVFAENLVFCSVFCVQETFCYRFSLLRGNVCNLYARGNASPIQTNTNDMGVAYVAVDGGKWISRL</sequence>
<dbReference type="SUPFAM" id="SSF56436">
    <property type="entry name" value="C-type lectin-like"/>
    <property type="match status" value="1"/>
</dbReference>
<evidence type="ECO:0000259" key="2">
    <source>
        <dbReference type="PROSITE" id="PS50041"/>
    </source>
</evidence>
<dbReference type="InterPro" id="IPR000884">
    <property type="entry name" value="TSP1_rpt"/>
</dbReference>
<evidence type="ECO:0000256" key="1">
    <source>
        <dbReference type="SAM" id="SignalP"/>
    </source>
</evidence>
<dbReference type="PROSITE" id="PS50092">
    <property type="entry name" value="TSP1"/>
    <property type="match status" value="1"/>
</dbReference>
<dbReference type="InterPro" id="IPR050111">
    <property type="entry name" value="C-type_lectin/snaclec_domain"/>
</dbReference>
<dbReference type="SMART" id="SM00034">
    <property type="entry name" value="CLECT"/>
    <property type="match status" value="1"/>
</dbReference>
<dbReference type="SUPFAM" id="SSF82895">
    <property type="entry name" value="TSP-1 type 1 repeat"/>
    <property type="match status" value="1"/>
</dbReference>
<feature type="signal peptide" evidence="1">
    <location>
        <begin position="1"/>
        <end position="23"/>
    </location>
</feature>
<dbReference type="CDD" id="cd00037">
    <property type="entry name" value="CLECT"/>
    <property type="match status" value="1"/>
</dbReference>
<dbReference type="PROSITE" id="PS50041">
    <property type="entry name" value="C_TYPE_LECTIN_2"/>
    <property type="match status" value="1"/>
</dbReference>
<feature type="chain" id="PRO_5004054024" evidence="1">
    <location>
        <begin position="24"/>
        <end position="293"/>
    </location>
</feature>
<protein>
    <submittedName>
        <fullName evidence="3">MBL-like protein</fullName>
    </submittedName>
</protein>
<dbReference type="Gene3D" id="3.10.100.10">
    <property type="entry name" value="Mannose-Binding Protein A, subunit A"/>
    <property type="match status" value="1"/>
</dbReference>
<organism evidence="3">
    <name type="scientific">Euprymna scolopes</name>
    <name type="common">Hawaiian bobtail squid</name>
    <dbReference type="NCBI Taxonomy" id="6613"/>
    <lineage>
        <taxon>Eukaryota</taxon>
        <taxon>Metazoa</taxon>
        <taxon>Spiralia</taxon>
        <taxon>Lophotrochozoa</taxon>
        <taxon>Mollusca</taxon>
        <taxon>Cephalopoda</taxon>
        <taxon>Coleoidea</taxon>
        <taxon>Decapodiformes</taxon>
        <taxon>Sepiida</taxon>
        <taxon>Sepiolidae</taxon>
        <taxon>Sepiolinae</taxon>
        <taxon>Euprymna</taxon>
    </lineage>
</organism>
<dbReference type="EMBL" id="JQ392570">
    <property type="protein sequence ID" value="AFV94410.1"/>
    <property type="molecule type" value="mRNA"/>
</dbReference>